<keyword evidence="5" id="KW-1185">Reference proteome</keyword>
<dbReference type="Pfam" id="PF00293">
    <property type="entry name" value="NUDIX"/>
    <property type="match status" value="1"/>
</dbReference>
<evidence type="ECO:0000313" key="5">
    <source>
        <dbReference type="Proteomes" id="UP000039324"/>
    </source>
</evidence>
<dbReference type="OrthoDB" id="447842at2759"/>
<proteinExistence type="predicted"/>
<dbReference type="InterPro" id="IPR000086">
    <property type="entry name" value="NUDIX_hydrolase_dom"/>
</dbReference>
<dbReference type="Proteomes" id="UP000290189">
    <property type="component" value="Unassembled WGS sequence"/>
</dbReference>
<dbReference type="OMA" id="YARVESH"/>
<feature type="domain" description="Nudix hydrolase" evidence="2">
    <location>
        <begin position="48"/>
        <end position="186"/>
    </location>
</feature>
<dbReference type="PROSITE" id="PS51462">
    <property type="entry name" value="NUDIX"/>
    <property type="match status" value="1"/>
</dbReference>
<dbReference type="InterPro" id="IPR020084">
    <property type="entry name" value="NUDIX_hydrolase_CS"/>
</dbReference>
<dbReference type="EMBL" id="CDSF01000144">
    <property type="protein sequence ID" value="CEP03395.1"/>
    <property type="molecule type" value="Genomic_DNA"/>
</dbReference>
<evidence type="ECO:0000256" key="1">
    <source>
        <dbReference type="ARBA" id="ARBA00022801"/>
    </source>
</evidence>
<dbReference type="Proteomes" id="UP000039324">
    <property type="component" value="Unassembled WGS sequence"/>
</dbReference>
<sequence>MSAGPRSLMQEWRTQSSRTVLEFGKFGSVESHTVQVPDGTVIEDWIWFKTPSFVNVLARDNELRKWVVFRQVKYGISVAMGGETLASVGGYIEQGEDPLDAAKRELQEELGYTSDNWVALTPSGIVADCNRGCGVGYLFLALDAVQVERLASHDDLEEMHVEYLSTDELACALHSGQFKGLSWAHVVSLALLYSAKHNLT</sequence>
<dbReference type="SUPFAM" id="SSF55811">
    <property type="entry name" value="Nudix"/>
    <property type="match status" value="1"/>
</dbReference>
<organism evidence="3 5">
    <name type="scientific">Plasmodiophora brassicae</name>
    <name type="common">Clubroot disease agent</name>
    <dbReference type="NCBI Taxonomy" id="37360"/>
    <lineage>
        <taxon>Eukaryota</taxon>
        <taxon>Sar</taxon>
        <taxon>Rhizaria</taxon>
        <taxon>Endomyxa</taxon>
        <taxon>Phytomyxea</taxon>
        <taxon>Plasmodiophorida</taxon>
        <taxon>Plasmodiophoridae</taxon>
        <taxon>Plasmodiophora</taxon>
    </lineage>
</organism>
<reference evidence="4 6" key="2">
    <citation type="submission" date="2018-03" db="EMBL/GenBank/DDBJ databases">
        <authorList>
            <person name="Fogelqvist J."/>
        </authorList>
    </citation>
    <scope>NUCLEOTIDE SEQUENCE [LARGE SCALE GENOMIC DNA]</scope>
</reference>
<reference evidence="3 5" key="1">
    <citation type="submission" date="2015-02" db="EMBL/GenBank/DDBJ databases">
        <authorList>
            <person name="Chooi Y.-H."/>
        </authorList>
    </citation>
    <scope>NUCLEOTIDE SEQUENCE [LARGE SCALE GENOMIC DNA]</scope>
    <source>
        <strain evidence="3">E3</strain>
    </source>
</reference>
<dbReference type="Gene3D" id="3.90.79.10">
    <property type="entry name" value="Nucleoside Triphosphate Pyrophosphohydrolase"/>
    <property type="match status" value="1"/>
</dbReference>
<dbReference type="InterPro" id="IPR015797">
    <property type="entry name" value="NUDIX_hydrolase-like_dom_sf"/>
</dbReference>
<gene>
    <name evidence="3" type="ORF">PBRA_003155</name>
    <name evidence="4" type="ORF">PLBR_LOCUS2845</name>
</gene>
<dbReference type="CDD" id="cd03424">
    <property type="entry name" value="NUDIX_ADPRase_Nudt5_UGPPase_Nudt14"/>
    <property type="match status" value="1"/>
</dbReference>
<dbReference type="PROSITE" id="PS00893">
    <property type="entry name" value="NUDIX_BOX"/>
    <property type="match status" value="1"/>
</dbReference>
<dbReference type="GO" id="GO:0016787">
    <property type="term" value="F:hydrolase activity"/>
    <property type="evidence" value="ECO:0007669"/>
    <property type="project" value="UniProtKB-KW"/>
</dbReference>
<name>A0A0G4J738_PLABS</name>
<protein>
    <recommendedName>
        <fullName evidence="2">Nudix hydrolase domain-containing protein</fullName>
    </recommendedName>
</protein>
<evidence type="ECO:0000313" key="3">
    <source>
        <dbReference type="EMBL" id="CEP03395.1"/>
    </source>
</evidence>
<dbReference type="AlphaFoldDB" id="A0A0G4J738"/>
<evidence type="ECO:0000313" key="6">
    <source>
        <dbReference type="Proteomes" id="UP000290189"/>
    </source>
</evidence>
<keyword evidence="1" id="KW-0378">Hydrolase</keyword>
<evidence type="ECO:0000313" key="4">
    <source>
        <dbReference type="EMBL" id="SPQ95630.1"/>
    </source>
</evidence>
<keyword evidence="4" id="KW-0496">Mitochondrion</keyword>
<geneLocation type="mitochondrion" evidence="4"/>
<evidence type="ECO:0000259" key="2">
    <source>
        <dbReference type="PROSITE" id="PS51462"/>
    </source>
</evidence>
<accession>A0A0G4J738</accession>
<dbReference type="EMBL" id="OVEO01000004">
    <property type="protein sequence ID" value="SPQ95630.1"/>
    <property type="molecule type" value="Genomic_DNA"/>
</dbReference>